<dbReference type="RefSeq" id="WP_259530900.1">
    <property type="nucleotide sequence ID" value="NZ_JANLCK010000015.1"/>
</dbReference>
<keyword evidence="2" id="KW-1133">Transmembrane helix</keyword>
<evidence type="ECO:0000256" key="1">
    <source>
        <dbReference type="SAM" id="MobiDB-lite"/>
    </source>
</evidence>
<feature type="region of interest" description="Disordered" evidence="1">
    <location>
        <begin position="1"/>
        <end position="45"/>
    </location>
</feature>
<keyword evidence="4" id="KW-1185">Reference proteome</keyword>
<dbReference type="Proteomes" id="UP001165587">
    <property type="component" value="Unassembled WGS sequence"/>
</dbReference>
<accession>A0AA42BVW2</accession>
<evidence type="ECO:0000256" key="2">
    <source>
        <dbReference type="SAM" id="Phobius"/>
    </source>
</evidence>
<reference evidence="3" key="1">
    <citation type="submission" date="2022-08" db="EMBL/GenBank/DDBJ databases">
        <authorList>
            <person name="Deng Y."/>
            <person name="Han X.-F."/>
            <person name="Zhang Y.-Q."/>
        </authorList>
    </citation>
    <scope>NUCLEOTIDE SEQUENCE</scope>
    <source>
        <strain evidence="3">CPCC 203407</strain>
    </source>
</reference>
<keyword evidence="2" id="KW-0472">Membrane</keyword>
<gene>
    <name evidence="3" type="ORF">N1028_18220</name>
</gene>
<sequence length="201" mass="22516">MNEKTSATELDRPYVADKPAPRETDDQLRARIPGWGADLDPADRPAVPRERYAPEVTGAHWEFPDRQPELHPRERSIEHGMLTPVFGTVAPLHGVSGAIRRYAYRYSEGRAAHWLLLIAGDRVDSLGAHVRSLATLHPDNPVTESGVLSEVRRRGWSSRVRSRRVDRSHTWIDPILVAGPWVATGVFAVMLARKAVSLARR</sequence>
<protein>
    <submittedName>
        <fullName evidence="3">Uncharacterized protein</fullName>
    </submittedName>
</protein>
<organism evidence="3 4">
    <name type="scientific">Herbiconiux oxytropis</name>
    <dbReference type="NCBI Taxonomy" id="2970915"/>
    <lineage>
        <taxon>Bacteria</taxon>
        <taxon>Bacillati</taxon>
        <taxon>Actinomycetota</taxon>
        <taxon>Actinomycetes</taxon>
        <taxon>Micrococcales</taxon>
        <taxon>Microbacteriaceae</taxon>
        <taxon>Herbiconiux</taxon>
    </lineage>
</organism>
<dbReference type="AlphaFoldDB" id="A0AA42BVW2"/>
<keyword evidence="2" id="KW-0812">Transmembrane</keyword>
<feature type="compositionally biased region" description="Basic and acidic residues" evidence="1">
    <location>
        <begin position="9"/>
        <end position="29"/>
    </location>
</feature>
<feature type="transmembrane region" description="Helical" evidence="2">
    <location>
        <begin position="171"/>
        <end position="192"/>
    </location>
</feature>
<comment type="caution">
    <text evidence="3">The sequence shown here is derived from an EMBL/GenBank/DDBJ whole genome shotgun (WGS) entry which is preliminary data.</text>
</comment>
<name>A0AA42BVW2_9MICO</name>
<evidence type="ECO:0000313" key="3">
    <source>
        <dbReference type="EMBL" id="MCS5727836.1"/>
    </source>
</evidence>
<dbReference type="EMBL" id="JANLCK010000015">
    <property type="protein sequence ID" value="MCS5727836.1"/>
    <property type="molecule type" value="Genomic_DNA"/>
</dbReference>
<evidence type="ECO:0000313" key="4">
    <source>
        <dbReference type="Proteomes" id="UP001165587"/>
    </source>
</evidence>
<proteinExistence type="predicted"/>